<organism evidence="10">
    <name type="scientific">Enterobius vermicularis</name>
    <name type="common">Human pinworm</name>
    <dbReference type="NCBI Taxonomy" id="51028"/>
    <lineage>
        <taxon>Eukaryota</taxon>
        <taxon>Metazoa</taxon>
        <taxon>Ecdysozoa</taxon>
        <taxon>Nematoda</taxon>
        <taxon>Chromadorea</taxon>
        <taxon>Rhabditida</taxon>
        <taxon>Spirurina</taxon>
        <taxon>Oxyuridomorpha</taxon>
        <taxon>Oxyuroidea</taxon>
        <taxon>Oxyuridae</taxon>
        <taxon>Enterobius</taxon>
    </lineage>
</organism>
<evidence type="ECO:0000313" key="9">
    <source>
        <dbReference type="Proteomes" id="UP000274131"/>
    </source>
</evidence>
<dbReference type="InterPro" id="IPR050846">
    <property type="entry name" value="TLCD"/>
</dbReference>
<sequence>MADTCLNATAPPLQWRGLAISFSYETFIALFQISLSFTCFRILQFAVRWYLFGKCTFRTFSYFGWRPAVANNLERGDGGDIRSSQSLLVSFIIPPNKKWRISNEVVSLIHSVISGIWALYACLAYPNLVEQKTIICYWAPFPHHLVLLSAGYLIHDLVDLLVNEHSLRILELLFHHVIVLVAFGTTMFTGLFLGVVVLGLLMELNSIFLHSRSLMNLYGVEKSSVQFRMIALLNIASFMVFRIAVSAFLLYWQVNTAWAMHLAYALITFVVIVSLAVTNTVLCYRVMAADGLLGKSRARLRSSTKSEPVDNFESNPRDVHLVDTDEPKLFTPKAFEACTFGHGGSNGTSSCALWTEKPSYPLSFDEDVVWTAGNPQHRRLIRYEDCITPRPE</sequence>
<dbReference type="Pfam" id="PF03798">
    <property type="entry name" value="TRAM_LAG1_CLN8"/>
    <property type="match status" value="1"/>
</dbReference>
<dbReference type="GO" id="GO:0005886">
    <property type="term" value="C:plasma membrane"/>
    <property type="evidence" value="ECO:0007669"/>
    <property type="project" value="TreeGrafter"/>
</dbReference>
<dbReference type="InterPro" id="IPR006634">
    <property type="entry name" value="TLC-dom"/>
</dbReference>
<dbReference type="GO" id="GO:0097035">
    <property type="term" value="P:regulation of membrane lipid distribution"/>
    <property type="evidence" value="ECO:0007669"/>
    <property type="project" value="TreeGrafter"/>
</dbReference>
<evidence type="ECO:0000256" key="5">
    <source>
        <dbReference type="PROSITE-ProRule" id="PRU00205"/>
    </source>
</evidence>
<feature type="transmembrane region" description="Helical" evidence="6">
    <location>
        <begin position="231"/>
        <end position="252"/>
    </location>
</feature>
<dbReference type="GO" id="GO:0055091">
    <property type="term" value="P:phospholipid homeostasis"/>
    <property type="evidence" value="ECO:0007669"/>
    <property type="project" value="TreeGrafter"/>
</dbReference>
<proteinExistence type="predicted"/>
<evidence type="ECO:0000259" key="7">
    <source>
        <dbReference type="PROSITE" id="PS50922"/>
    </source>
</evidence>
<dbReference type="PANTHER" id="PTHR13439">
    <property type="entry name" value="CT120 PROTEIN"/>
    <property type="match status" value="1"/>
</dbReference>
<keyword evidence="3 6" id="KW-1133">Transmembrane helix</keyword>
<evidence type="ECO:0000313" key="10">
    <source>
        <dbReference type="WBParaSite" id="EVEC_0000818801-mRNA-1"/>
    </source>
</evidence>
<evidence type="ECO:0000256" key="2">
    <source>
        <dbReference type="ARBA" id="ARBA00022692"/>
    </source>
</evidence>
<dbReference type="PROSITE" id="PS50922">
    <property type="entry name" value="TLC"/>
    <property type="match status" value="1"/>
</dbReference>
<dbReference type="EMBL" id="UXUI01009037">
    <property type="protein sequence ID" value="VDD92921.1"/>
    <property type="molecule type" value="Genomic_DNA"/>
</dbReference>
<dbReference type="OrthoDB" id="10266980at2759"/>
<reference evidence="8 9" key="2">
    <citation type="submission" date="2018-10" db="EMBL/GenBank/DDBJ databases">
        <authorList>
            <consortium name="Pathogen Informatics"/>
        </authorList>
    </citation>
    <scope>NUCLEOTIDE SEQUENCE [LARGE SCALE GENOMIC DNA]</scope>
</reference>
<dbReference type="WBParaSite" id="EVEC_0000818801-mRNA-1">
    <property type="protein sequence ID" value="EVEC_0000818801-mRNA-1"/>
    <property type="gene ID" value="EVEC_0000818801"/>
</dbReference>
<gene>
    <name evidence="8" type="ORF">EVEC_LOCUS7672</name>
</gene>
<dbReference type="SMART" id="SM00724">
    <property type="entry name" value="TLC"/>
    <property type="match status" value="1"/>
</dbReference>
<keyword evidence="4 5" id="KW-0472">Membrane</keyword>
<feature type="transmembrane region" description="Helical" evidence="6">
    <location>
        <begin position="174"/>
        <end position="202"/>
    </location>
</feature>
<feature type="domain" description="TLC" evidence="7">
    <location>
        <begin position="96"/>
        <end position="282"/>
    </location>
</feature>
<comment type="subcellular location">
    <subcellularLocation>
        <location evidence="1">Membrane</location>
        <topology evidence="1">Multi-pass membrane protein</topology>
    </subcellularLocation>
</comment>
<keyword evidence="9" id="KW-1185">Reference proteome</keyword>
<evidence type="ECO:0000256" key="4">
    <source>
        <dbReference type="ARBA" id="ARBA00023136"/>
    </source>
</evidence>
<protein>
    <submittedName>
        <fullName evidence="10">TLC domain-containing protein</fullName>
    </submittedName>
</protein>
<reference evidence="10" key="1">
    <citation type="submission" date="2017-02" db="UniProtKB">
        <authorList>
            <consortium name="WormBaseParasite"/>
        </authorList>
    </citation>
    <scope>IDENTIFICATION</scope>
</reference>
<name>A0A0N4VCA0_ENTVE</name>
<feature type="transmembrane region" description="Helical" evidence="6">
    <location>
        <begin position="264"/>
        <end position="287"/>
    </location>
</feature>
<feature type="transmembrane region" description="Helical" evidence="6">
    <location>
        <begin position="105"/>
        <end position="123"/>
    </location>
</feature>
<accession>A0A0N4VCA0</accession>
<dbReference type="GO" id="GO:0007009">
    <property type="term" value="P:plasma membrane organization"/>
    <property type="evidence" value="ECO:0007669"/>
    <property type="project" value="TreeGrafter"/>
</dbReference>
<evidence type="ECO:0000313" key="8">
    <source>
        <dbReference type="EMBL" id="VDD92921.1"/>
    </source>
</evidence>
<feature type="transmembrane region" description="Helical" evidence="6">
    <location>
        <begin position="22"/>
        <end position="43"/>
    </location>
</feature>
<evidence type="ECO:0000256" key="1">
    <source>
        <dbReference type="ARBA" id="ARBA00004141"/>
    </source>
</evidence>
<dbReference type="GO" id="GO:0071709">
    <property type="term" value="P:membrane assembly"/>
    <property type="evidence" value="ECO:0007669"/>
    <property type="project" value="TreeGrafter"/>
</dbReference>
<keyword evidence="2 5" id="KW-0812">Transmembrane</keyword>
<dbReference type="PANTHER" id="PTHR13439:SF70">
    <property type="entry name" value="TLC DOMAIN-CONTAINING PROTEIN-RELATED"/>
    <property type="match status" value="1"/>
</dbReference>
<dbReference type="Proteomes" id="UP000274131">
    <property type="component" value="Unassembled WGS sequence"/>
</dbReference>
<evidence type="ECO:0000256" key="6">
    <source>
        <dbReference type="SAM" id="Phobius"/>
    </source>
</evidence>
<dbReference type="STRING" id="51028.A0A0N4VCA0"/>
<evidence type="ECO:0000256" key="3">
    <source>
        <dbReference type="ARBA" id="ARBA00022989"/>
    </source>
</evidence>
<dbReference type="AlphaFoldDB" id="A0A0N4VCA0"/>